<gene>
    <name evidence="5" type="ORF">T9R20_02815</name>
</gene>
<proteinExistence type="inferred from homology"/>
<dbReference type="InterPro" id="IPR004360">
    <property type="entry name" value="Glyas_Fos-R_dOase_dom"/>
</dbReference>
<name>A0ABZ0VEH0_9MICO</name>
<evidence type="ECO:0000259" key="4">
    <source>
        <dbReference type="PROSITE" id="PS51819"/>
    </source>
</evidence>
<keyword evidence="6" id="KW-1185">Reference proteome</keyword>
<evidence type="ECO:0000256" key="1">
    <source>
        <dbReference type="ARBA" id="ARBA00011051"/>
    </source>
</evidence>
<evidence type="ECO:0000313" key="5">
    <source>
        <dbReference type="EMBL" id="WQB70910.1"/>
    </source>
</evidence>
<dbReference type="Pfam" id="PF00903">
    <property type="entry name" value="Glyoxalase"/>
    <property type="match status" value="1"/>
</dbReference>
<keyword evidence="3" id="KW-0046">Antibiotic resistance</keyword>
<protein>
    <recommendedName>
        <fullName evidence="2">Bleomycin resistance protein</fullName>
    </recommendedName>
</protein>
<evidence type="ECO:0000313" key="6">
    <source>
        <dbReference type="Proteomes" id="UP001324533"/>
    </source>
</evidence>
<reference evidence="5 6" key="1">
    <citation type="submission" date="2023-06" db="EMBL/GenBank/DDBJ databases">
        <title>Rock-solubilizing bacteria, Microbacterium invictum, promotes re-establishment of vegetation in rocky wasteland by accelerating rock bio-weathering and reshaping soil bacterial community.</title>
        <authorList>
            <person name="Liu C."/>
        </authorList>
    </citation>
    <scope>NUCLEOTIDE SEQUENCE [LARGE SCALE GENOMIC DNA]</scope>
    <source>
        <strain evidence="5 6">X-18</strain>
    </source>
</reference>
<dbReference type="InterPro" id="IPR000335">
    <property type="entry name" value="Bleomycin-R"/>
</dbReference>
<dbReference type="RefSeq" id="WP_322411046.1">
    <property type="nucleotide sequence ID" value="NZ_CP139779.1"/>
</dbReference>
<feature type="domain" description="VOC" evidence="4">
    <location>
        <begin position="2"/>
        <end position="122"/>
    </location>
</feature>
<dbReference type="InterPro" id="IPR029068">
    <property type="entry name" value="Glyas_Bleomycin-R_OHBP_Dase"/>
</dbReference>
<comment type="similarity">
    <text evidence="1">Belongs to the bleomycin resistance protein family.</text>
</comment>
<evidence type="ECO:0000256" key="2">
    <source>
        <dbReference type="ARBA" id="ARBA00021572"/>
    </source>
</evidence>
<dbReference type="CDD" id="cd08349">
    <property type="entry name" value="BLMA_like"/>
    <property type="match status" value="1"/>
</dbReference>
<accession>A0ABZ0VEH0</accession>
<dbReference type="PROSITE" id="PS51819">
    <property type="entry name" value="VOC"/>
    <property type="match status" value="1"/>
</dbReference>
<dbReference type="Proteomes" id="UP001324533">
    <property type="component" value="Chromosome"/>
</dbReference>
<organism evidence="5 6">
    <name type="scientific">Microbacterium invictum</name>
    <dbReference type="NCBI Taxonomy" id="515415"/>
    <lineage>
        <taxon>Bacteria</taxon>
        <taxon>Bacillati</taxon>
        <taxon>Actinomycetota</taxon>
        <taxon>Actinomycetes</taxon>
        <taxon>Micrococcales</taxon>
        <taxon>Microbacteriaceae</taxon>
        <taxon>Microbacterium</taxon>
    </lineage>
</organism>
<dbReference type="InterPro" id="IPR037523">
    <property type="entry name" value="VOC_core"/>
</dbReference>
<sequence>MRETAVPILLSRDLRRTLRFYASLGFEDRSSRPPEEWHYLILTRGDVALHFSEDLDLDPLTTASMCYLYVDDAEALFAQWRPHVVPDASTGHRITPPTRTDYGLVEFALVDPDGNLLRVGSPLPAS</sequence>
<dbReference type="Gene3D" id="3.10.180.10">
    <property type="entry name" value="2,3-Dihydroxybiphenyl 1,2-Dioxygenase, domain 1"/>
    <property type="match status" value="1"/>
</dbReference>
<evidence type="ECO:0000256" key="3">
    <source>
        <dbReference type="ARBA" id="ARBA00023251"/>
    </source>
</evidence>
<dbReference type="EMBL" id="CP139779">
    <property type="protein sequence ID" value="WQB70910.1"/>
    <property type="molecule type" value="Genomic_DNA"/>
</dbReference>
<dbReference type="SUPFAM" id="SSF54593">
    <property type="entry name" value="Glyoxalase/Bleomycin resistance protein/Dihydroxybiphenyl dioxygenase"/>
    <property type="match status" value="1"/>
</dbReference>